<evidence type="ECO:0000256" key="8">
    <source>
        <dbReference type="ARBA" id="ARBA00023295"/>
    </source>
</evidence>
<proteinExistence type="inferred from homology"/>
<keyword evidence="13" id="KW-1185">Reference proteome</keyword>
<dbReference type="EC" id="3.2.1.22" evidence="9"/>
<evidence type="ECO:0000256" key="5">
    <source>
        <dbReference type="ARBA" id="ARBA00022729"/>
    </source>
</evidence>
<keyword evidence="4" id="KW-0964">Secreted</keyword>
<feature type="chain" id="PRO_5046302636" description="Alpha-galactosidase" evidence="10">
    <location>
        <begin position="19"/>
        <end position="434"/>
    </location>
</feature>
<evidence type="ECO:0000256" key="4">
    <source>
        <dbReference type="ARBA" id="ARBA00022525"/>
    </source>
</evidence>
<evidence type="ECO:0000256" key="9">
    <source>
        <dbReference type="RuleBase" id="RU361168"/>
    </source>
</evidence>
<comment type="subcellular location">
    <subcellularLocation>
        <location evidence="2">Secreted</location>
    </subcellularLocation>
</comment>
<evidence type="ECO:0000256" key="2">
    <source>
        <dbReference type="ARBA" id="ARBA00004613"/>
    </source>
</evidence>
<keyword evidence="5 10" id="KW-0732">Signal</keyword>
<dbReference type="InterPro" id="IPR013780">
    <property type="entry name" value="Glyco_hydro_b"/>
</dbReference>
<feature type="signal peptide" evidence="10">
    <location>
        <begin position="1"/>
        <end position="18"/>
    </location>
</feature>
<comment type="catalytic activity">
    <reaction evidence="1 9">
        <text>Hydrolysis of terminal, non-reducing alpha-D-galactose residues in alpha-D-galactosides, including galactose oligosaccharides, galactomannans and galactolipids.</text>
        <dbReference type="EC" id="3.2.1.22"/>
    </reaction>
</comment>
<evidence type="ECO:0000256" key="7">
    <source>
        <dbReference type="ARBA" id="ARBA00023180"/>
    </source>
</evidence>
<accession>A0ABR3FNQ7</accession>
<evidence type="ECO:0000313" key="13">
    <source>
        <dbReference type="Proteomes" id="UP001465976"/>
    </source>
</evidence>
<dbReference type="PANTHER" id="PTHR11452">
    <property type="entry name" value="ALPHA-GALACTOSIDASE/ALPHA-N-ACETYLGALACTOSAMINIDASE"/>
    <property type="match status" value="1"/>
</dbReference>
<organism evidence="12 13">
    <name type="scientific">Marasmius crinis-equi</name>
    <dbReference type="NCBI Taxonomy" id="585013"/>
    <lineage>
        <taxon>Eukaryota</taxon>
        <taxon>Fungi</taxon>
        <taxon>Dikarya</taxon>
        <taxon>Basidiomycota</taxon>
        <taxon>Agaricomycotina</taxon>
        <taxon>Agaricomycetes</taxon>
        <taxon>Agaricomycetidae</taxon>
        <taxon>Agaricales</taxon>
        <taxon>Marasmiineae</taxon>
        <taxon>Marasmiaceae</taxon>
        <taxon>Marasmius</taxon>
    </lineage>
</organism>
<sequence length="434" mass="46790">MLSSLVAVLPFLIQGTFGSPTVTATWAALAAPTNPPSHQTGQTPALGWNTWNAYGCNINEAKVLAAAQSFVSLGLKAAGYQYVNIDDCWSLRSRNSSNQQIVPDPAKFPNGIVGVANQVHALGLKIGIYSDAGTATCAGFPGSLGMESIDAATFSSWGIDYLKYDNCNVPGNWSDTTSWDGDWYYPLSPDGVYPLSWMLTVVSDLEENRGALAAQSRPIQYSLCLWGNYRVTTWGPRVGHSWRMTSDATPSWSFVTYAMTNNVPYLSTNNFYSHNDIDMMEIGNGGLTAAEERTHFAVWVFMKSPILLGTDLSRLSASQIAIITNRELLAYHQDTTVGPSALPFNATTNAPVTTIPEYYSGKSAKGTHVFIVNTGSSTATKTFALSQVPGLGTGTFKVHDMWTGKDLSGTYSSSSTFSVQIPSHDNVAYLITPA</sequence>
<evidence type="ECO:0000313" key="12">
    <source>
        <dbReference type="EMBL" id="KAL0577025.1"/>
    </source>
</evidence>
<dbReference type="InterPro" id="IPR041233">
    <property type="entry name" value="Melibiase_C"/>
</dbReference>
<dbReference type="PANTHER" id="PTHR11452:SF61">
    <property type="entry name" value="ALPHA-GALACTOSIDASE B-RELATED"/>
    <property type="match status" value="1"/>
</dbReference>
<evidence type="ECO:0000256" key="6">
    <source>
        <dbReference type="ARBA" id="ARBA00022801"/>
    </source>
</evidence>
<dbReference type="PROSITE" id="PS00512">
    <property type="entry name" value="ALPHA_GALACTOSIDASE"/>
    <property type="match status" value="1"/>
</dbReference>
<dbReference type="SUPFAM" id="SSF51011">
    <property type="entry name" value="Glycosyl hydrolase domain"/>
    <property type="match status" value="1"/>
</dbReference>
<feature type="domain" description="Alpha galactosidase C-terminal" evidence="11">
    <location>
        <begin position="357"/>
        <end position="430"/>
    </location>
</feature>
<reference evidence="12 13" key="1">
    <citation type="submission" date="2024-02" db="EMBL/GenBank/DDBJ databases">
        <title>A draft genome for the cacao thread blight pathogen Marasmius crinis-equi.</title>
        <authorList>
            <person name="Cohen S.P."/>
            <person name="Baruah I.K."/>
            <person name="Amoako-Attah I."/>
            <person name="Bukari Y."/>
            <person name="Meinhardt L.W."/>
            <person name="Bailey B.A."/>
        </authorList>
    </citation>
    <scope>NUCLEOTIDE SEQUENCE [LARGE SCALE GENOMIC DNA]</scope>
    <source>
        <strain evidence="12 13">GH-76</strain>
    </source>
</reference>
<dbReference type="PRINTS" id="PR00740">
    <property type="entry name" value="GLHYDRLASE27"/>
</dbReference>
<dbReference type="EMBL" id="JBAHYK010000183">
    <property type="protein sequence ID" value="KAL0577025.1"/>
    <property type="molecule type" value="Genomic_DNA"/>
</dbReference>
<comment type="similarity">
    <text evidence="3 9">Belongs to the glycosyl hydrolase 27 family.</text>
</comment>
<dbReference type="Pfam" id="PF16499">
    <property type="entry name" value="Melibiase_2"/>
    <property type="match status" value="2"/>
</dbReference>
<protein>
    <recommendedName>
        <fullName evidence="9">Alpha-galactosidase</fullName>
        <ecNumber evidence="9">3.2.1.22</ecNumber>
    </recommendedName>
    <alternativeName>
        <fullName evidence="9">Melibiase</fullName>
    </alternativeName>
</protein>
<dbReference type="Gene3D" id="3.20.20.70">
    <property type="entry name" value="Aldolase class I"/>
    <property type="match status" value="1"/>
</dbReference>
<dbReference type="Gene3D" id="2.60.40.1180">
    <property type="entry name" value="Golgi alpha-mannosidase II"/>
    <property type="match status" value="1"/>
</dbReference>
<comment type="caution">
    <text evidence="12">The sequence shown here is derived from an EMBL/GenBank/DDBJ whole genome shotgun (WGS) entry which is preliminary data.</text>
</comment>
<name>A0ABR3FNQ7_9AGAR</name>
<evidence type="ECO:0000259" key="11">
    <source>
        <dbReference type="Pfam" id="PF17801"/>
    </source>
</evidence>
<dbReference type="SUPFAM" id="SSF51445">
    <property type="entry name" value="(Trans)glycosidases"/>
    <property type="match status" value="1"/>
</dbReference>
<dbReference type="InterPro" id="IPR013785">
    <property type="entry name" value="Aldolase_TIM"/>
</dbReference>
<dbReference type="Pfam" id="PF17801">
    <property type="entry name" value="Melibiase_C"/>
    <property type="match status" value="1"/>
</dbReference>
<dbReference type="InterPro" id="IPR017853">
    <property type="entry name" value="GH"/>
</dbReference>
<dbReference type="CDD" id="cd14792">
    <property type="entry name" value="GH27"/>
    <property type="match status" value="1"/>
</dbReference>
<keyword evidence="7" id="KW-0325">Glycoprotein</keyword>
<gene>
    <name evidence="12" type="ORF">V5O48_004959</name>
</gene>
<dbReference type="InterPro" id="IPR002241">
    <property type="entry name" value="Glyco_hydro_27"/>
</dbReference>
<keyword evidence="8 9" id="KW-0326">Glycosidase</keyword>
<evidence type="ECO:0000256" key="10">
    <source>
        <dbReference type="SAM" id="SignalP"/>
    </source>
</evidence>
<keyword evidence="6 9" id="KW-0378">Hydrolase</keyword>
<evidence type="ECO:0000256" key="3">
    <source>
        <dbReference type="ARBA" id="ARBA00009743"/>
    </source>
</evidence>
<keyword evidence="9" id="KW-1015">Disulfide bond</keyword>
<evidence type="ECO:0000256" key="1">
    <source>
        <dbReference type="ARBA" id="ARBA00001255"/>
    </source>
</evidence>
<dbReference type="InterPro" id="IPR000111">
    <property type="entry name" value="Glyco_hydro_27/36_CS"/>
</dbReference>
<dbReference type="Proteomes" id="UP001465976">
    <property type="component" value="Unassembled WGS sequence"/>
</dbReference>